<keyword evidence="4" id="KW-0560">Oxidoreductase</keyword>
<keyword evidence="3" id="KW-0288">FMN</keyword>
<dbReference type="InterPro" id="IPR016446">
    <property type="entry name" value="Flavin_OxRdtase_Frp"/>
</dbReference>
<dbReference type="AlphaFoldDB" id="A0A2P7Q310"/>
<dbReference type="InterPro" id="IPR029479">
    <property type="entry name" value="Nitroreductase"/>
</dbReference>
<feature type="domain" description="Nitroreductase" evidence="5">
    <location>
        <begin position="11"/>
        <end position="164"/>
    </location>
</feature>
<dbReference type="Gene3D" id="3.40.109.10">
    <property type="entry name" value="NADH Oxidase"/>
    <property type="match status" value="1"/>
</dbReference>
<dbReference type="Proteomes" id="UP000241434">
    <property type="component" value="Unassembled WGS sequence"/>
</dbReference>
<dbReference type="OrthoDB" id="9775805at2"/>
<name>A0A2P7Q310_9FIRM</name>
<accession>A0A2P7Q310</accession>
<sequence>MKNETIERALSHRSIRAYKEKEIEADLVKSLLEVANHTSTSMGMQSYSIIRITDKKKREMIAKVCNQKYVNQAPEFWVFIVDVYRNAAIASEQGSFLDSRNDMDRFFQGFTDASLAAQNVLSAAESAGLGGVFFGSILNDPAKMIEILNLPEYTFPVVGLGMGYPDQDPLLKPRMDIELKVFENEYKKQDSYLDAIKDYDERMKKYYDLRNPSKNLDEFSKQVVSILSNATEKRSKIINDVRRQGFDLQLDYIPEADIKTMYKPAPKDIKEEVFEESELGFRMDTNIKDLFDEYPYIKSYILSVNPKFNKLRSLSASNKLKDLTIEDVAKIGEMPADSLIYMIESRISEE</sequence>
<reference evidence="6" key="1">
    <citation type="thesis" date="2015" institute="Rutgers" country="The State University of New Jersey, 14 College Farm Rd., New Brunswick, NJ, USA">
        <title>Ammonia toxicity in bacteria and its implications for treatment of and resource recovery from highly nitrogenous organic wastes.</title>
        <authorList>
            <person name="Luther A.K."/>
        </authorList>
    </citation>
    <scope>NUCLEOTIDE SEQUENCE</scope>
    <source>
        <strain evidence="6">RT-10B</strain>
    </source>
</reference>
<comment type="similarity">
    <text evidence="1">Belongs to the flavin oxidoreductase frp family.</text>
</comment>
<dbReference type="PANTHER" id="PTHR43425">
    <property type="entry name" value="OXYGEN-INSENSITIVE NADPH NITROREDUCTASE"/>
    <property type="match status" value="1"/>
</dbReference>
<proteinExistence type="inferred from homology"/>
<dbReference type="SUPFAM" id="SSF55469">
    <property type="entry name" value="FMN-dependent nitroreductase-like"/>
    <property type="match status" value="1"/>
</dbReference>
<dbReference type="Pfam" id="PF00881">
    <property type="entry name" value="Nitroreductase"/>
    <property type="match status" value="1"/>
</dbReference>
<evidence type="ECO:0000313" key="6">
    <source>
        <dbReference type="EMBL" id="PSJ32346.1"/>
    </source>
</evidence>
<dbReference type="InterPro" id="IPR000415">
    <property type="entry name" value="Nitroreductase-like"/>
</dbReference>
<keyword evidence="7" id="KW-1185">Reference proteome</keyword>
<protein>
    <submittedName>
        <fullName evidence="6">NADPH nitroreductase</fullName>
    </submittedName>
</protein>
<dbReference type="PANTHER" id="PTHR43425:SF2">
    <property type="entry name" value="OXYGEN-INSENSITIVE NADPH NITROREDUCTASE"/>
    <property type="match status" value="1"/>
</dbReference>
<comment type="caution">
    <text evidence="6">The sequence shown here is derived from an EMBL/GenBank/DDBJ whole genome shotgun (WGS) entry which is preliminary data.</text>
</comment>
<evidence type="ECO:0000256" key="1">
    <source>
        <dbReference type="ARBA" id="ARBA00008366"/>
    </source>
</evidence>
<evidence type="ECO:0000256" key="4">
    <source>
        <dbReference type="ARBA" id="ARBA00023002"/>
    </source>
</evidence>
<dbReference type="GO" id="GO:0016491">
    <property type="term" value="F:oxidoreductase activity"/>
    <property type="evidence" value="ECO:0007669"/>
    <property type="project" value="UniProtKB-KW"/>
</dbReference>
<evidence type="ECO:0000259" key="5">
    <source>
        <dbReference type="Pfam" id="PF00881"/>
    </source>
</evidence>
<organism evidence="6 7">
    <name type="scientific">Peptostreptococcus russellii</name>
    <dbReference type="NCBI Taxonomy" id="215200"/>
    <lineage>
        <taxon>Bacteria</taxon>
        <taxon>Bacillati</taxon>
        <taxon>Bacillota</taxon>
        <taxon>Clostridia</taxon>
        <taxon>Peptostreptococcales</taxon>
        <taxon>Peptostreptococcaceae</taxon>
        <taxon>Peptostreptococcus</taxon>
    </lineage>
</organism>
<gene>
    <name evidence="6" type="ORF">UF10_00865</name>
</gene>
<dbReference type="EMBL" id="JYGE01000001">
    <property type="protein sequence ID" value="PSJ32346.1"/>
    <property type="molecule type" value="Genomic_DNA"/>
</dbReference>
<evidence type="ECO:0000313" key="7">
    <source>
        <dbReference type="Proteomes" id="UP000241434"/>
    </source>
</evidence>
<evidence type="ECO:0000256" key="3">
    <source>
        <dbReference type="ARBA" id="ARBA00022643"/>
    </source>
</evidence>
<dbReference type="CDD" id="cd02146">
    <property type="entry name" value="NfsA-like"/>
    <property type="match status" value="1"/>
</dbReference>
<evidence type="ECO:0000256" key="2">
    <source>
        <dbReference type="ARBA" id="ARBA00022630"/>
    </source>
</evidence>
<dbReference type="RefSeq" id="WP_106775965.1">
    <property type="nucleotide sequence ID" value="NZ_JBGGGQ010000002.1"/>
</dbReference>
<keyword evidence="2" id="KW-0285">Flavoprotein</keyword>